<dbReference type="PANTHER" id="PTHR30037:SF3">
    <property type="entry name" value="BLR0857 PROTEIN"/>
    <property type="match status" value="1"/>
</dbReference>
<comment type="caution">
    <text evidence="2">The sequence shown here is derived from an EMBL/GenBank/DDBJ whole genome shotgun (WGS) entry which is preliminary data.</text>
</comment>
<feature type="binding site" evidence="1">
    <location>
        <position position="195"/>
    </location>
    <ligand>
        <name>Zn(2+)</name>
        <dbReference type="ChEBI" id="CHEBI:29105"/>
    </ligand>
</feature>
<evidence type="ECO:0000256" key="1">
    <source>
        <dbReference type="PIRSR" id="PIRSR605019-1"/>
    </source>
</evidence>
<feature type="binding site" evidence="1">
    <location>
        <position position="191"/>
    </location>
    <ligand>
        <name>Zn(2+)</name>
        <dbReference type="ChEBI" id="CHEBI:29105"/>
    </ligand>
</feature>
<accession>A0A0R2IJE8</accession>
<keyword evidence="3" id="KW-1185">Reference proteome</keyword>
<dbReference type="PATRIC" id="fig|319652.3.peg.515"/>
<dbReference type="Gene3D" id="1.10.340.30">
    <property type="entry name" value="Hypothetical protein, domain 2"/>
    <property type="match status" value="1"/>
</dbReference>
<dbReference type="InterPro" id="IPR011257">
    <property type="entry name" value="DNA_glycosylase"/>
</dbReference>
<proteinExistence type="predicted"/>
<feature type="binding site" evidence="1">
    <location>
        <position position="36"/>
    </location>
    <ligand>
        <name>Zn(2+)</name>
        <dbReference type="ChEBI" id="CHEBI:29105"/>
    </ligand>
</feature>
<evidence type="ECO:0000313" key="3">
    <source>
        <dbReference type="Proteomes" id="UP000051568"/>
    </source>
</evidence>
<gene>
    <name evidence="2" type="ORF">IV80_GL000511</name>
</gene>
<dbReference type="InterPro" id="IPR005019">
    <property type="entry name" value="Adenine_glyco"/>
</dbReference>
<dbReference type="GO" id="GO:0008725">
    <property type="term" value="F:DNA-3-methyladenine glycosylase activity"/>
    <property type="evidence" value="ECO:0007669"/>
    <property type="project" value="InterPro"/>
</dbReference>
<dbReference type="STRING" id="319652.IV80_GL000511"/>
<keyword evidence="1" id="KW-0479">Metal-binding</keyword>
<feature type="binding site" evidence="1">
    <location>
        <position position="23"/>
    </location>
    <ligand>
        <name>Zn(2+)</name>
        <dbReference type="ChEBI" id="CHEBI:29105"/>
    </ligand>
</feature>
<protein>
    <submittedName>
        <fullName evidence="2">3-methyladenine DNA glycosylase</fullName>
    </submittedName>
</protein>
<dbReference type="EMBL" id="JQBR01000012">
    <property type="protein sequence ID" value="KRN65154.1"/>
    <property type="molecule type" value="Genomic_DNA"/>
</dbReference>
<sequence length="203" mass="24159">MNCGKKAYLIHNQEGNEWGMKKCLWSTKNDWLEEYHDFEWGVPILESQQLFESFALEIFQAGLNWEIILKKRSALREALCQFNPYELSNYTEDEVTQLLKNTEIIRNERKIRAVLHNARVVTRLSTNFSDYIWQFVDFKPIRATHHFLGDEKSRLFLMQRVVQQMQLDGFVFVGPKMLNSFFQAAGLINDHEETCFRYYELSI</sequence>
<reference evidence="2 3" key="1">
    <citation type="journal article" date="2015" name="Genome Announc.">
        <title>Expanding the biotechnology potential of lactobacilli through comparative genomics of 213 strains and associated genera.</title>
        <authorList>
            <person name="Sun Z."/>
            <person name="Harris H.M."/>
            <person name="McCann A."/>
            <person name="Guo C."/>
            <person name="Argimon S."/>
            <person name="Zhang W."/>
            <person name="Yang X."/>
            <person name="Jeffery I.B."/>
            <person name="Cooney J.C."/>
            <person name="Kagawa T.F."/>
            <person name="Liu W."/>
            <person name="Song Y."/>
            <person name="Salvetti E."/>
            <person name="Wrobel A."/>
            <person name="Rasinkangas P."/>
            <person name="Parkhill J."/>
            <person name="Rea M.C."/>
            <person name="O'Sullivan O."/>
            <person name="Ritari J."/>
            <person name="Douillard F.P."/>
            <person name="Paul Ross R."/>
            <person name="Yang R."/>
            <person name="Briner A.E."/>
            <person name="Felis G.E."/>
            <person name="de Vos W.M."/>
            <person name="Barrangou R."/>
            <person name="Klaenhammer T.R."/>
            <person name="Caufield P.W."/>
            <person name="Cui Y."/>
            <person name="Zhang H."/>
            <person name="O'Toole P.W."/>
        </authorList>
    </citation>
    <scope>NUCLEOTIDE SEQUENCE [LARGE SCALE GENOMIC DNA]</scope>
    <source>
        <strain evidence="2 3">DSM 17757</strain>
    </source>
</reference>
<dbReference type="GO" id="GO:0006284">
    <property type="term" value="P:base-excision repair"/>
    <property type="evidence" value="ECO:0007669"/>
    <property type="project" value="InterPro"/>
</dbReference>
<dbReference type="Proteomes" id="UP000051568">
    <property type="component" value="Unassembled WGS sequence"/>
</dbReference>
<evidence type="ECO:0000313" key="2">
    <source>
        <dbReference type="EMBL" id="KRN65154.1"/>
    </source>
</evidence>
<dbReference type="Pfam" id="PF03352">
    <property type="entry name" value="Adenine_glyco"/>
    <property type="match status" value="1"/>
</dbReference>
<dbReference type="AlphaFoldDB" id="A0A0R2IJE8"/>
<keyword evidence="1" id="KW-0862">Zinc</keyword>
<dbReference type="PANTHER" id="PTHR30037">
    <property type="entry name" value="DNA-3-METHYLADENINE GLYCOSYLASE 1"/>
    <property type="match status" value="1"/>
</dbReference>
<name>A0A0R2IJE8_9LACO</name>
<dbReference type="SUPFAM" id="SSF48150">
    <property type="entry name" value="DNA-glycosylase"/>
    <property type="match status" value="1"/>
</dbReference>
<dbReference type="InterPro" id="IPR052891">
    <property type="entry name" value="DNA-3mA_glycosylase"/>
</dbReference>
<organism evidence="2 3">
    <name type="scientific">Pediococcus cellicola</name>
    <dbReference type="NCBI Taxonomy" id="319652"/>
    <lineage>
        <taxon>Bacteria</taxon>
        <taxon>Bacillati</taxon>
        <taxon>Bacillota</taxon>
        <taxon>Bacilli</taxon>
        <taxon>Lactobacillales</taxon>
        <taxon>Lactobacillaceae</taxon>
        <taxon>Pediococcus</taxon>
    </lineage>
</organism>
<dbReference type="GO" id="GO:0046872">
    <property type="term" value="F:metal ion binding"/>
    <property type="evidence" value="ECO:0007669"/>
    <property type="project" value="UniProtKB-KW"/>
</dbReference>